<proteinExistence type="predicted"/>
<dbReference type="PANTHER" id="PTHR45772">
    <property type="entry name" value="CONSERVED COMPONENT OF ABC TRANSPORTER FOR NATURAL AMINO ACIDS-RELATED"/>
    <property type="match status" value="1"/>
</dbReference>
<reference evidence="5" key="2">
    <citation type="submission" date="2022-10" db="EMBL/GenBank/DDBJ databases">
        <authorList>
            <person name="Trinh H.N."/>
        </authorList>
    </citation>
    <scope>NUCLEOTIDE SEQUENCE</scope>
    <source>
        <strain evidence="5">RN2-1</strain>
    </source>
</reference>
<dbReference type="GO" id="GO:0005886">
    <property type="term" value="C:plasma membrane"/>
    <property type="evidence" value="ECO:0007669"/>
    <property type="project" value="TreeGrafter"/>
</dbReference>
<dbReference type="PROSITE" id="PS00211">
    <property type="entry name" value="ABC_TRANSPORTER_1"/>
    <property type="match status" value="1"/>
</dbReference>
<keyword evidence="1" id="KW-0813">Transport</keyword>
<dbReference type="InterPro" id="IPR027417">
    <property type="entry name" value="P-loop_NTPase"/>
</dbReference>
<evidence type="ECO:0000259" key="4">
    <source>
        <dbReference type="PROSITE" id="PS50893"/>
    </source>
</evidence>
<dbReference type="InterPro" id="IPR003439">
    <property type="entry name" value="ABC_transporter-like_ATP-bd"/>
</dbReference>
<dbReference type="SUPFAM" id="SSF52540">
    <property type="entry name" value="P-loop containing nucleoside triphosphate hydrolases"/>
    <property type="match status" value="1"/>
</dbReference>
<evidence type="ECO:0000313" key="5">
    <source>
        <dbReference type="EMBL" id="MCW3477474.1"/>
    </source>
</evidence>
<keyword evidence="2" id="KW-0547">Nucleotide-binding</keyword>
<dbReference type="Pfam" id="PF00005">
    <property type="entry name" value="ABC_tran"/>
    <property type="match status" value="1"/>
</dbReference>
<dbReference type="InterPro" id="IPR003593">
    <property type="entry name" value="AAA+_ATPase"/>
</dbReference>
<organism evidence="5 6">
    <name type="scientific">Limobrevibacterium gyesilva</name>
    <dbReference type="NCBI Taxonomy" id="2991712"/>
    <lineage>
        <taxon>Bacteria</taxon>
        <taxon>Pseudomonadati</taxon>
        <taxon>Pseudomonadota</taxon>
        <taxon>Alphaproteobacteria</taxon>
        <taxon>Acetobacterales</taxon>
        <taxon>Acetobacteraceae</taxon>
        <taxon>Limobrevibacterium</taxon>
    </lineage>
</organism>
<gene>
    <name evidence="5" type="ORF">OL599_23175</name>
</gene>
<feature type="domain" description="ABC transporter" evidence="4">
    <location>
        <begin position="4"/>
        <end position="247"/>
    </location>
</feature>
<name>A0AA41YPU9_9PROT</name>
<dbReference type="Proteomes" id="UP001165679">
    <property type="component" value="Unassembled WGS sequence"/>
</dbReference>
<accession>A0AA41YPU9</accession>
<dbReference type="PROSITE" id="PS50893">
    <property type="entry name" value="ABC_TRANSPORTER_2"/>
    <property type="match status" value="1"/>
</dbReference>
<dbReference type="InterPro" id="IPR017871">
    <property type="entry name" value="ABC_transporter-like_CS"/>
</dbReference>
<dbReference type="EMBL" id="JAPDNT010000038">
    <property type="protein sequence ID" value="MCW3477474.1"/>
    <property type="molecule type" value="Genomic_DNA"/>
</dbReference>
<evidence type="ECO:0000256" key="1">
    <source>
        <dbReference type="ARBA" id="ARBA00022448"/>
    </source>
</evidence>
<dbReference type="CDD" id="cd03219">
    <property type="entry name" value="ABC_Mj1267_LivG_branched"/>
    <property type="match status" value="1"/>
</dbReference>
<reference evidence="5" key="1">
    <citation type="submission" date="2022-09" db="EMBL/GenBank/DDBJ databases">
        <title>Rhodovastum sp. nov. RN2-1 isolated from soil in Seongnam, South Korea.</title>
        <authorList>
            <person name="Le N.T."/>
        </authorList>
    </citation>
    <scope>NUCLEOTIDE SEQUENCE</scope>
    <source>
        <strain evidence="5">RN2-1</strain>
    </source>
</reference>
<dbReference type="GO" id="GO:0005524">
    <property type="term" value="F:ATP binding"/>
    <property type="evidence" value="ECO:0007669"/>
    <property type="project" value="UniProtKB-KW"/>
</dbReference>
<keyword evidence="6" id="KW-1185">Reference proteome</keyword>
<comment type="caution">
    <text evidence="5">The sequence shown here is derived from an EMBL/GenBank/DDBJ whole genome shotgun (WGS) entry which is preliminary data.</text>
</comment>
<dbReference type="SMART" id="SM00382">
    <property type="entry name" value="AAA"/>
    <property type="match status" value="1"/>
</dbReference>
<evidence type="ECO:0000256" key="3">
    <source>
        <dbReference type="ARBA" id="ARBA00022840"/>
    </source>
</evidence>
<evidence type="ECO:0000256" key="2">
    <source>
        <dbReference type="ARBA" id="ARBA00022741"/>
    </source>
</evidence>
<protein>
    <submittedName>
        <fullName evidence="5">ABC transporter ATP-binding protein</fullName>
    </submittedName>
</protein>
<keyword evidence="3 5" id="KW-0067">ATP-binding</keyword>
<sequence>MALLQTVNLTKRFGDFRAVNSVNFTVNQGEFLSLVGSNGAGKTTLVNLISAQLWPDTGQVLFEGRDITQATVFQRIRAGIARSFQLVNLFDRLTVLDNVSLAIFSREGKARNLATLAEGDREVRTEAMDVLGLFGLDTKRRLLAGGLAQGERKLLDVAVAYALRPKILFLDEPTSGVGTRDKAQIMDTISAVVRAGTVTAVVIEHDMDIVFKYSDRIVVMHEGAFLADGLPAEIRVNKEVATVLLGAAVPG</sequence>
<dbReference type="AlphaFoldDB" id="A0AA41YPU9"/>
<dbReference type="PANTHER" id="PTHR45772:SF9">
    <property type="entry name" value="CONSERVED COMPONENT OF ABC TRANSPORTER FOR NATURAL AMINO ACIDS"/>
    <property type="match status" value="1"/>
</dbReference>
<evidence type="ECO:0000313" key="6">
    <source>
        <dbReference type="Proteomes" id="UP001165679"/>
    </source>
</evidence>
<dbReference type="RefSeq" id="WP_264716424.1">
    <property type="nucleotide sequence ID" value="NZ_JAPDNT010000038.1"/>
</dbReference>
<dbReference type="GO" id="GO:0016887">
    <property type="term" value="F:ATP hydrolysis activity"/>
    <property type="evidence" value="ECO:0007669"/>
    <property type="project" value="InterPro"/>
</dbReference>
<dbReference type="Gene3D" id="3.40.50.300">
    <property type="entry name" value="P-loop containing nucleotide triphosphate hydrolases"/>
    <property type="match status" value="1"/>
</dbReference>
<dbReference type="InterPro" id="IPR051120">
    <property type="entry name" value="ABC_AA/LPS_Transport"/>
</dbReference>